<feature type="transmembrane region" description="Helical" evidence="1">
    <location>
        <begin position="184"/>
        <end position="207"/>
    </location>
</feature>
<name>A0A2X2JK31_SPHMU</name>
<protein>
    <submittedName>
        <fullName evidence="2">Predicted membrane protein</fullName>
    </submittedName>
</protein>
<evidence type="ECO:0000313" key="5">
    <source>
        <dbReference type="Proteomes" id="UP000432350"/>
    </source>
</evidence>
<evidence type="ECO:0000313" key="2">
    <source>
        <dbReference type="EMBL" id="SPZ92391.1"/>
    </source>
</evidence>
<sequence length="244" mass="27316">MFRHQGRGRNYIHNLKLASILSCVAGLVNITGVLAVSTLTTNVTGHFAFFSEQLILMNYKMALIYLLYIAFFLMGATVSGFIVELASKKKSHNAYIIPICMESIILINVGLLPALFKAGPTLPTIISFALLFAMGLQNALVTKVSQSVVRTTHLTGLFTDLGIEISQLLFYREIAEKVKLHKSIFLKLMIIGGFFIGGVVGGFMFQYFKLKTLLLPASMLLFALWYDHILLKFYHLKRSLRPDE</sequence>
<reference evidence="3 5" key="2">
    <citation type="submission" date="2019-10" db="EMBL/GenBank/DDBJ databases">
        <authorList>
            <person name="Karimi E."/>
        </authorList>
    </citation>
    <scope>NUCLEOTIDE SEQUENCE [LARGE SCALE GENOMIC DNA]</scope>
    <source>
        <strain evidence="3">Sphingobacterium sp. 8BC</strain>
    </source>
</reference>
<accession>A0A653Y530</accession>
<evidence type="ECO:0000313" key="4">
    <source>
        <dbReference type="Proteomes" id="UP000251241"/>
    </source>
</evidence>
<organism evidence="2 4">
    <name type="scientific">Sphingobacterium multivorum</name>
    <dbReference type="NCBI Taxonomy" id="28454"/>
    <lineage>
        <taxon>Bacteria</taxon>
        <taxon>Pseudomonadati</taxon>
        <taxon>Bacteroidota</taxon>
        <taxon>Sphingobacteriia</taxon>
        <taxon>Sphingobacteriales</taxon>
        <taxon>Sphingobacteriaceae</taxon>
        <taxon>Sphingobacterium</taxon>
    </lineage>
</organism>
<dbReference type="Pfam" id="PF06912">
    <property type="entry name" value="DUF1275"/>
    <property type="match status" value="1"/>
</dbReference>
<dbReference type="GeneID" id="97179388"/>
<dbReference type="Proteomes" id="UP000432350">
    <property type="component" value="Unassembled WGS sequence"/>
</dbReference>
<keyword evidence="1" id="KW-0472">Membrane</keyword>
<dbReference type="InterPro" id="IPR010699">
    <property type="entry name" value="DUF1275"/>
</dbReference>
<dbReference type="Proteomes" id="UP000251241">
    <property type="component" value="Unassembled WGS sequence"/>
</dbReference>
<dbReference type="EMBL" id="CABWMV010000003">
    <property type="protein sequence ID" value="VXC37550.1"/>
    <property type="molecule type" value="Genomic_DNA"/>
</dbReference>
<reference evidence="2 4" key="1">
    <citation type="submission" date="2018-06" db="EMBL/GenBank/DDBJ databases">
        <authorList>
            <consortium name="Pathogen Informatics"/>
            <person name="Doyle S."/>
        </authorList>
    </citation>
    <scope>NUCLEOTIDE SEQUENCE [LARGE SCALE GENOMIC DNA]</scope>
    <source>
        <strain evidence="2 4">NCTC11343</strain>
    </source>
</reference>
<evidence type="ECO:0000256" key="1">
    <source>
        <dbReference type="SAM" id="Phobius"/>
    </source>
</evidence>
<feature type="transmembrane region" description="Helical" evidence="1">
    <location>
        <begin position="59"/>
        <end position="83"/>
    </location>
</feature>
<gene>
    <name evidence="2" type="ORF">NCTC11343_04438</name>
    <name evidence="3" type="ORF">SPHINGO8BC_110067</name>
</gene>
<dbReference type="PANTHER" id="PTHR37314">
    <property type="entry name" value="SLR0142 PROTEIN"/>
    <property type="match status" value="1"/>
</dbReference>
<dbReference type="PANTHER" id="PTHR37314:SF4">
    <property type="entry name" value="UPF0700 TRANSMEMBRANE PROTEIN YOAK"/>
    <property type="match status" value="1"/>
</dbReference>
<feature type="transmembrane region" description="Helical" evidence="1">
    <location>
        <begin position="213"/>
        <end position="231"/>
    </location>
</feature>
<feature type="transmembrane region" description="Helical" evidence="1">
    <location>
        <begin position="95"/>
        <end position="116"/>
    </location>
</feature>
<keyword evidence="1" id="KW-0812">Transmembrane</keyword>
<dbReference type="RefSeq" id="WP_070566898.1">
    <property type="nucleotide sequence ID" value="NZ_CP068086.1"/>
</dbReference>
<dbReference type="AlphaFoldDB" id="A0A2X2JK31"/>
<proteinExistence type="predicted"/>
<keyword evidence="1" id="KW-1133">Transmembrane helix</keyword>
<evidence type="ECO:0000313" key="3">
    <source>
        <dbReference type="EMBL" id="VXC37550.1"/>
    </source>
</evidence>
<feature type="transmembrane region" description="Helical" evidence="1">
    <location>
        <begin position="122"/>
        <end position="141"/>
    </location>
</feature>
<dbReference type="EMBL" id="UAUU01000011">
    <property type="protein sequence ID" value="SPZ92391.1"/>
    <property type="molecule type" value="Genomic_DNA"/>
</dbReference>
<accession>A0A2X2JK31</accession>